<name>A0A916VD30_9FIRM</name>
<dbReference type="GO" id="GO:0046872">
    <property type="term" value="F:metal ion binding"/>
    <property type="evidence" value="ECO:0007669"/>
    <property type="project" value="InterPro"/>
</dbReference>
<accession>A0A916VD30</accession>
<dbReference type="SUPFAM" id="SSF56796">
    <property type="entry name" value="Dehydroquinate synthase-like"/>
    <property type="match status" value="1"/>
</dbReference>
<dbReference type="EMBL" id="BLYI01000027">
    <property type="protein sequence ID" value="GFO84728.1"/>
    <property type="molecule type" value="Genomic_DNA"/>
</dbReference>
<dbReference type="CDD" id="cd08187">
    <property type="entry name" value="BDH"/>
    <property type="match status" value="1"/>
</dbReference>
<keyword evidence="1" id="KW-0560">Oxidoreductase</keyword>
<dbReference type="GO" id="GO:1990362">
    <property type="term" value="F:butanol dehydrogenase (NAD+) activity"/>
    <property type="evidence" value="ECO:0007669"/>
    <property type="project" value="InterPro"/>
</dbReference>
<keyword evidence="4" id="KW-1185">Reference proteome</keyword>
<organism evidence="3 4">
    <name type="scientific">Anaerostipes butyraticus</name>
    <dbReference type="NCBI Taxonomy" id="645466"/>
    <lineage>
        <taxon>Bacteria</taxon>
        <taxon>Bacillati</taxon>
        <taxon>Bacillota</taxon>
        <taxon>Clostridia</taxon>
        <taxon>Lachnospirales</taxon>
        <taxon>Lachnospiraceae</taxon>
        <taxon>Anaerostipes</taxon>
    </lineage>
</organism>
<feature type="domain" description="Alcohol dehydrogenase iron-type/glycerol dehydrogenase GldA" evidence="2">
    <location>
        <begin position="9"/>
        <end position="175"/>
    </location>
</feature>
<evidence type="ECO:0000256" key="1">
    <source>
        <dbReference type="ARBA" id="ARBA00023002"/>
    </source>
</evidence>
<dbReference type="GO" id="GO:0008106">
    <property type="term" value="F:alcohol dehydrogenase (NADP+) activity"/>
    <property type="evidence" value="ECO:0007669"/>
    <property type="project" value="TreeGrafter"/>
</dbReference>
<proteinExistence type="predicted"/>
<dbReference type="Gene3D" id="3.40.50.1970">
    <property type="match status" value="1"/>
</dbReference>
<dbReference type="AlphaFoldDB" id="A0A916VD30"/>
<dbReference type="PANTHER" id="PTHR43633:SF1">
    <property type="entry name" value="ALCOHOL DEHYDROGENASE YQHD"/>
    <property type="match status" value="1"/>
</dbReference>
<sequence length="203" mass="21900">MKNFEFFVPADILFGRNQEDNLPERLKGYGKKILMTYGGGSIKRSGLYDKLLGLLKDFEIFELSGIEPNPRVSTVNKGVEICRKEGIDMILAVGGGSTIDCSKAIAAGAYYDGDAWDLVTGKAPIENALPLAVVLTLAATGSEMDCAAVISNEETEEKLLMGHPLLLPKVSVLNPENTFSVPAYQTASGAADMMSHILESYFD</sequence>
<reference evidence="3" key="1">
    <citation type="submission" date="2020-06" db="EMBL/GenBank/DDBJ databases">
        <title>Characterization of fructooligosaccharide metabolism and fructooligosaccharide-degrading enzymes in human commensal butyrate producers.</title>
        <authorList>
            <person name="Tanno H."/>
            <person name="Fujii T."/>
            <person name="Hirano K."/>
            <person name="Maeno S."/>
            <person name="Tonozuka T."/>
            <person name="Sakamoto M."/>
            <person name="Ohkuma M."/>
            <person name="Tochio T."/>
            <person name="Endo A."/>
        </authorList>
    </citation>
    <scope>NUCLEOTIDE SEQUENCE</scope>
    <source>
        <strain evidence="3">JCM 17466</strain>
    </source>
</reference>
<dbReference type="InterPro" id="IPR044731">
    <property type="entry name" value="BDH-like"/>
</dbReference>
<dbReference type="Pfam" id="PF00465">
    <property type="entry name" value="Fe-ADH"/>
    <property type="match status" value="1"/>
</dbReference>
<dbReference type="PANTHER" id="PTHR43633">
    <property type="entry name" value="ALCOHOL DEHYDROGENASE YQHD"/>
    <property type="match status" value="1"/>
</dbReference>
<protein>
    <recommendedName>
        <fullName evidence="2">Alcohol dehydrogenase iron-type/glycerol dehydrogenase GldA domain-containing protein</fullName>
    </recommendedName>
</protein>
<evidence type="ECO:0000313" key="4">
    <source>
        <dbReference type="Proteomes" id="UP000613208"/>
    </source>
</evidence>
<dbReference type="InterPro" id="IPR001670">
    <property type="entry name" value="ADH_Fe/GldA"/>
</dbReference>
<dbReference type="FunFam" id="3.40.50.1970:FF:000003">
    <property type="entry name" value="Alcohol dehydrogenase, iron-containing"/>
    <property type="match status" value="1"/>
</dbReference>
<evidence type="ECO:0000313" key="3">
    <source>
        <dbReference type="EMBL" id="GFO84728.1"/>
    </source>
</evidence>
<comment type="caution">
    <text evidence="3">The sequence shown here is derived from an EMBL/GenBank/DDBJ whole genome shotgun (WGS) entry which is preliminary data.</text>
</comment>
<dbReference type="Proteomes" id="UP000613208">
    <property type="component" value="Unassembled WGS sequence"/>
</dbReference>
<evidence type="ECO:0000259" key="2">
    <source>
        <dbReference type="Pfam" id="PF00465"/>
    </source>
</evidence>
<gene>
    <name evidence="3" type="ORF">ANBU17_10750</name>
</gene>
<dbReference type="GO" id="GO:0005829">
    <property type="term" value="C:cytosol"/>
    <property type="evidence" value="ECO:0007669"/>
    <property type="project" value="TreeGrafter"/>
</dbReference>
<dbReference type="GO" id="GO:1990002">
    <property type="term" value="F:methylglyoxal reductase (NADPH) (acetol producing) activity"/>
    <property type="evidence" value="ECO:0007669"/>
    <property type="project" value="TreeGrafter"/>
</dbReference>